<dbReference type="PRINTS" id="PR00368">
    <property type="entry name" value="FADPNR"/>
</dbReference>
<protein>
    <submittedName>
        <fullName evidence="7">NAD(P)/FAD-dependent oxidoreductase</fullName>
    </submittedName>
</protein>
<accession>A0A4Z1CL05</accession>
<dbReference type="SUPFAM" id="SSF51905">
    <property type="entry name" value="FAD/NAD(P)-binding domain"/>
    <property type="match status" value="1"/>
</dbReference>
<evidence type="ECO:0000256" key="4">
    <source>
        <dbReference type="ARBA" id="ARBA00023002"/>
    </source>
</evidence>
<evidence type="ECO:0000259" key="6">
    <source>
        <dbReference type="Pfam" id="PF07992"/>
    </source>
</evidence>
<keyword evidence="8" id="KW-1185">Reference proteome</keyword>
<organism evidence="7 8">
    <name type="scientific">Nocardioides eburneiflavus</name>
    <dbReference type="NCBI Taxonomy" id="2518372"/>
    <lineage>
        <taxon>Bacteria</taxon>
        <taxon>Bacillati</taxon>
        <taxon>Actinomycetota</taxon>
        <taxon>Actinomycetes</taxon>
        <taxon>Propionibacteriales</taxon>
        <taxon>Nocardioidaceae</taxon>
        <taxon>Nocardioides</taxon>
    </lineage>
</organism>
<dbReference type="GO" id="GO:0005737">
    <property type="term" value="C:cytoplasm"/>
    <property type="evidence" value="ECO:0007669"/>
    <property type="project" value="TreeGrafter"/>
</dbReference>
<reference evidence="7 8" key="1">
    <citation type="submission" date="2019-04" db="EMBL/GenBank/DDBJ databases">
        <title>Three New Species of Nocardioides, Nocardioides euryhalodurans sp. nov., Nocardioides seonyuensis sp. nov. and Nocardioides eburneoflavus sp. nov. Isolated from Soil.</title>
        <authorList>
            <person name="Roh S.G."/>
            <person name="Lee C."/>
            <person name="Kim M.-K."/>
            <person name="Kim S.B."/>
        </authorList>
    </citation>
    <scope>NUCLEOTIDE SEQUENCE [LARGE SCALE GENOMIC DNA]</scope>
    <source>
        <strain evidence="7 8">MMS17-SY213</strain>
    </source>
</reference>
<dbReference type="PRINTS" id="PR00469">
    <property type="entry name" value="PNDRDTASEII"/>
</dbReference>
<dbReference type="PANTHER" id="PTHR43557">
    <property type="entry name" value="APOPTOSIS-INDUCING FACTOR 1"/>
    <property type="match status" value="1"/>
</dbReference>
<dbReference type="GO" id="GO:0016651">
    <property type="term" value="F:oxidoreductase activity, acting on NAD(P)H"/>
    <property type="evidence" value="ECO:0007669"/>
    <property type="project" value="TreeGrafter"/>
</dbReference>
<dbReference type="RefSeq" id="WP_135839719.1">
    <property type="nucleotide sequence ID" value="NZ_SRRO01000001.1"/>
</dbReference>
<gene>
    <name evidence="7" type="ORF">EXE59_15575</name>
</gene>
<evidence type="ECO:0000256" key="5">
    <source>
        <dbReference type="SAM" id="MobiDB-lite"/>
    </source>
</evidence>
<dbReference type="InterPro" id="IPR023753">
    <property type="entry name" value="FAD/NAD-binding_dom"/>
</dbReference>
<proteinExistence type="predicted"/>
<dbReference type="Proteomes" id="UP000297496">
    <property type="component" value="Unassembled WGS sequence"/>
</dbReference>
<evidence type="ECO:0000256" key="3">
    <source>
        <dbReference type="ARBA" id="ARBA00022827"/>
    </source>
</evidence>
<dbReference type="InterPro" id="IPR050446">
    <property type="entry name" value="FAD-oxidoreductase/Apoptosis"/>
</dbReference>
<dbReference type="Pfam" id="PF07992">
    <property type="entry name" value="Pyr_redox_2"/>
    <property type="match status" value="1"/>
</dbReference>
<dbReference type="Gene3D" id="3.50.50.60">
    <property type="entry name" value="FAD/NAD(P)-binding domain"/>
    <property type="match status" value="2"/>
</dbReference>
<evidence type="ECO:0000256" key="1">
    <source>
        <dbReference type="ARBA" id="ARBA00001974"/>
    </source>
</evidence>
<dbReference type="InterPro" id="IPR036188">
    <property type="entry name" value="FAD/NAD-bd_sf"/>
</dbReference>
<dbReference type="AlphaFoldDB" id="A0A4Z1CL05"/>
<evidence type="ECO:0000256" key="2">
    <source>
        <dbReference type="ARBA" id="ARBA00022630"/>
    </source>
</evidence>
<dbReference type="EMBL" id="SRRO01000001">
    <property type="protein sequence ID" value="TGN65220.1"/>
    <property type="molecule type" value="Genomic_DNA"/>
</dbReference>
<comment type="caution">
    <text evidence="7">The sequence shown here is derived from an EMBL/GenBank/DDBJ whole genome shotgun (WGS) entry which is preliminary data.</text>
</comment>
<name>A0A4Z1CL05_9ACTN</name>
<dbReference type="OrthoDB" id="3568330at2"/>
<feature type="region of interest" description="Disordered" evidence="5">
    <location>
        <begin position="392"/>
        <end position="417"/>
    </location>
</feature>
<evidence type="ECO:0000313" key="7">
    <source>
        <dbReference type="EMBL" id="TGN65220.1"/>
    </source>
</evidence>
<sequence>MRRIVVVGGSLAGHGAARVLRAQGYDGELVVVGGERHRPYDRYPLSKAYLTRSVDRAGLAIDDPPADVVWRLGERAVRLDLAGRQVVLDDRTRIGFDGLVVASGARPRDIDLVEGVQGAFVMRTIEDAETFRSSLESGTRRVVVVGGGLIGAEVAAHAVHQGHHTTMVDPSDLPTARAVGRPVAEHLQRLHEAAGVHLRNRTRMRTLDVRAGSVTGVVLDDGSRLPADVVMMATGTTPNVEWLRGSGLHASGGLACTPTLHARGSDRVVGAGDVVRVPQPLLDGEAPRVEHWASTLAHAELAAANLLAGPERARPLTALPTFGTTIHGARVRAVGFPQAADRSRVVWGSVEAGQALVALARGRQVVAVVSLAAHDHLPSLVGQLSPGTSLDDVIGTDVPLTSGQPSPKRSGPAVAGR</sequence>
<feature type="domain" description="FAD/NAD(P)-binding" evidence="6">
    <location>
        <begin position="3"/>
        <end position="279"/>
    </location>
</feature>
<comment type="cofactor">
    <cofactor evidence="1">
        <name>FAD</name>
        <dbReference type="ChEBI" id="CHEBI:57692"/>
    </cofactor>
</comment>
<keyword evidence="4" id="KW-0560">Oxidoreductase</keyword>
<keyword evidence="3" id="KW-0274">FAD</keyword>
<dbReference type="PANTHER" id="PTHR43557:SF2">
    <property type="entry name" value="RIESKE DOMAIN-CONTAINING PROTEIN-RELATED"/>
    <property type="match status" value="1"/>
</dbReference>
<evidence type="ECO:0000313" key="8">
    <source>
        <dbReference type="Proteomes" id="UP000297496"/>
    </source>
</evidence>
<keyword evidence="2" id="KW-0285">Flavoprotein</keyword>